<comment type="caution">
    <text evidence="2">The sequence shown here is derived from an EMBL/GenBank/DDBJ whole genome shotgun (WGS) entry which is preliminary data.</text>
</comment>
<dbReference type="EMBL" id="JARBHB010000003">
    <property type="protein sequence ID" value="KAJ8888773.1"/>
    <property type="molecule type" value="Genomic_DNA"/>
</dbReference>
<feature type="region of interest" description="Disordered" evidence="1">
    <location>
        <begin position="22"/>
        <end position="57"/>
    </location>
</feature>
<proteinExistence type="predicted"/>
<dbReference type="InterPro" id="IPR036397">
    <property type="entry name" value="RNaseH_sf"/>
</dbReference>
<dbReference type="Proteomes" id="UP001159363">
    <property type="component" value="Chromosome 3"/>
</dbReference>
<accession>A0ABQ9HYA1</accession>
<dbReference type="PANTHER" id="PTHR47326">
    <property type="entry name" value="TRANSPOSABLE ELEMENT TC3 TRANSPOSASE-LIKE PROTEIN"/>
    <property type="match status" value="1"/>
</dbReference>
<evidence type="ECO:0000256" key="1">
    <source>
        <dbReference type="SAM" id="MobiDB-lite"/>
    </source>
</evidence>
<name>A0ABQ9HYA1_9NEOP</name>
<sequence>MYVCDNEERLVGVAARLHKPPRMQPLSARSKCPTRSLRSRTAQLDGNSARPRPYRNNMHVGPVPWPARSPDLSPLDVFFWGILKSRVYSGRRSDTRDQLLQTITDAINQLRIEPACIQWQRSTFNVSQPAYGHIRFVNSFADLSEGFTVTEQTRNDMQLFFRGFLRFAPPLSLRLKRNVLPRFLLRTSESAGSLPDSLVWESCRAIQLIGRFSWGYSVSPSFHSGAAPHSPKSPSSALKTSLSRAAHLTSTNVIESAISARCKEYGLDTLTVVTQSVTMIVERGHQRRKVTPAPARQHYSRCVPWRTDMPRPLPVVLAATTDSDRFCQTLVQTPVARWHLSRHIPLSIFKLDDGRCERQFPPVDVTAISTASRIAELQNCASSYSRLQVIHNRRFLIFCNKLVFKLDFRWGIPTSRIVSALKFKGRDNGGSQRKPANQRCRLARFPVAKIRSEPGTAASNTKLATLEPVSVRFSCAFAHPANTPRPSHPEHLGTAVFSALVPSLAEVHP</sequence>
<gene>
    <name evidence="2" type="ORF">PR048_008265</name>
</gene>
<organism evidence="2 3">
    <name type="scientific">Dryococelus australis</name>
    <dbReference type="NCBI Taxonomy" id="614101"/>
    <lineage>
        <taxon>Eukaryota</taxon>
        <taxon>Metazoa</taxon>
        <taxon>Ecdysozoa</taxon>
        <taxon>Arthropoda</taxon>
        <taxon>Hexapoda</taxon>
        <taxon>Insecta</taxon>
        <taxon>Pterygota</taxon>
        <taxon>Neoptera</taxon>
        <taxon>Polyneoptera</taxon>
        <taxon>Phasmatodea</taxon>
        <taxon>Verophasmatodea</taxon>
        <taxon>Anareolatae</taxon>
        <taxon>Phasmatidae</taxon>
        <taxon>Eurycanthinae</taxon>
        <taxon>Dryococelus</taxon>
    </lineage>
</organism>
<dbReference type="PANTHER" id="PTHR47326:SF1">
    <property type="entry name" value="HTH PSQ-TYPE DOMAIN-CONTAINING PROTEIN"/>
    <property type="match status" value="1"/>
</dbReference>
<feature type="non-terminal residue" evidence="2">
    <location>
        <position position="509"/>
    </location>
</feature>
<evidence type="ECO:0000313" key="2">
    <source>
        <dbReference type="EMBL" id="KAJ8888773.1"/>
    </source>
</evidence>
<dbReference type="Gene3D" id="3.30.420.10">
    <property type="entry name" value="Ribonuclease H-like superfamily/Ribonuclease H"/>
    <property type="match status" value="1"/>
</dbReference>
<reference evidence="2 3" key="1">
    <citation type="submission" date="2023-02" db="EMBL/GenBank/DDBJ databases">
        <title>LHISI_Scaffold_Assembly.</title>
        <authorList>
            <person name="Stuart O.P."/>
            <person name="Cleave R."/>
            <person name="Magrath M.J.L."/>
            <person name="Mikheyev A.S."/>
        </authorList>
    </citation>
    <scope>NUCLEOTIDE SEQUENCE [LARGE SCALE GENOMIC DNA]</scope>
    <source>
        <strain evidence="2">Daus_M_001</strain>
        <tissue evidence="2">Leg muscle</tissue>
    </source>
</reference>
<keyword evidence="3" id="KW-1185">Reference proteome</keyword>
<protein>
    <submittedName>
        <fullName evidence="2">Uncharacterized protein</fullName>
    </submittedName>
</protein>
<evidence type="ECO:0000313" key="3">
    <source>
        <dbReference type="Proteomes" id="UP001159363"/>
    </source>
</evidence>